<accession>A0A226BX01</accession>
<gene>
    <name evidence="1" type="ORF">CDO51_11820</name>
</gene>
<comment type="caution">
    <text evidence="1">The sequence shown here is derived from an EMBL/GenBank/DDBJ whole genome shotgun (WGS) entry which is preliminary data.</text>
</comment>
<sequence length="126" mass="14176">MAILQGCSPGFWRSNLDDWTPTNKTPDDTIFETFEVQEDDIPFTPSDATLIQGLQVGLANPILPIAWRGFVRQAVAAILNAQHPEVNYPLTEAQVRQRFQDVIDGTREREEVEEEFAAFNDLGCPL</sequence>
<keyword evidence="2" id="KW-1185">Reference proteome</keyword>
<dbReference type="RefSeq" id="WP_089024439.1">
    <property type="nucleotide sequence ID" value="NZ_NIQC01000037.1"/>
</dbReference>
<protein>
    <submittedName>
        <fullName evidence="1">Uncharacterized protein</fullName>
    </submittedName>
</protein>
<evidence type="ECO:0000313" key="2">
    <source>
        <dbReference type="Proteomes" id="UP000214588"/>
    </source>
</evidence>
<organism evidence="1 2">
    <name type="scientific">Natranaerobius trueperi</name>
    <dbReference type="NCBI Taxonomy" id="759412"/>
    <lineage>
        <taxon>Bacteria</taxon>
        <taxon>Bacillati</taxon>
        <taxon>Bacillota</taxon>
        <taxon>Clostridia</taxon>
        <taxon>Natranaerobiales</taxon>
        <taxon>Natranaerobiaceae</taxon>
        <taxon>Natranaerobius</taxon>
    </lineage>
</organism>
<dbReference type="OrthoDB" id="2919900at2"/>
<evidence type="ECO:0000313" key="1">
    <source>
        <dbReference type="EMBL" id="OWZ82844.1"/>
    </source>
</evidence>
<reference evidence="1 2" key="1">
    <citation type="submission" date="2017-06" db="EMBL/GenBank/DDBJ databases">
        <title>Draft Genome Sequence of Natranaerobius trueperi halophilic, alkalithermophilic bacteria from soda lakes.</title>
        <authorList>
            <person name="Zhao B."/>
        </authorList>
    </citation>
    <scope>NUCLEOTIDE SEQUENCE [LARGE SCALE GENOMIC DNA]</scope>
    <source>
        <strain evidence="1 2">DSM 18760</strain>
    </source>
</reference>
<dbReference type="EMBL" id="NIQC01000037">
    <property type="protein sequence ID" value="OWZ82844.1"/>
    <property type="molecule type" value="Genomic_DNA"/>
</dbReference>
<dbReference type="AlphaFoldDB" id="A0A226BX01"/>
<dbReference type="Proteomes" id="UP000214588">
    <property type="component" value="Unassembled WGS sequence"/>
</dbReference>
<name>A0A226BX01_9FIRM</name>
<proteinExistence type="predicted"/>